<keyword evidence="2" id="KW-0472">Membrane</keyword>
<protein>
    <submittedName>
        <fullName evidence="3">Uncharacterized protein</fullName>
    </submittedName>
</protein>
<evidence type="ECO:0000256" key="1">
    <source>
        <dbReference type="SAM" id="MobiDB-lite"/>
    </source>
</evidence>
<dbReference type="RefSeq" id="XP_004177774.1">
    <property type="nucleotide sequence ID" value="XM_004177726.1"/>
</dbReference>
<feature type="region of interest" description="Disordered" evidence="1">
    <location>
        <begin position="408"/>
        <end position="433"/>
    </location>
</feature>
<evidence type="ECO:0000256" key="2">
    <source>
        <dbReference type="SAM" id="Phobius"/>
    </source>
</evidence>
<dbReference type="FunCoup" id="I2GVV3">
    <property type="interactions" value="74"/>
</dbReference>
<sequence>MDITVNPEKRRLRRTSFHNNNPLNTSSTQPPDTNASGSITSSPPSKEELHLIRTHTFSTLPRLNLNTQLPKINSFVRNGSPEPISPEFHTFIKRQSDNNIMSNSGNVTRVSSFIRTPSDPLSPIHTTSFHKSKSFVVKSPIGSRTNSSTNLASQDSVIFNHSNSRSNLMNLFEKELHLKTLNFQKPPIRHKPQDYKSASTGTFSSMMYSSVPSSPSDNYSVIIDSTTPLHLKGNSIDITNSNIDNSIQQNCPSAIPKHLQEEICRTSSSLSGKSPPRDKYKNCSNVYKDKNQEKIKSVSNSYNKDNKRLVNQFLQSIQSKSELSISSSPTESEENTFPFMNKYYTHEYISNQSTSLSDFLYLGLGTSTKKSMKYQREVSSKKESSPPRVPLLSDMRHMRQETMNSTFSPAFTLSSSTPSSSPSSKSLSSFNSVSKKKTEPIDNNYTNILENYMNIVQGDELATSFNVNELNYLENHIHFQLSTFETLLKHNFGKLALFDEIQLQNNLKDFDMLKFDLKKVRTEIENLYDLVKNKYFTKLDEKFDESDKNSYASKIQEDMDIQVGILNALEARMSYCAEKLSQQRETMRQLDDLLQNESYVDKRHVSHMRKMIYLNKLIDIVTIFLLVYFIYCFFKHFFD</sequence>
<organism evidence="3 4">
    <name type="scientific">Henningerozyma blattae (strain ATCC 34711 / CBS 6284 / DSM 70876 / NBRC 10599 / NRRL Y-10934 / UCD 77-7)</name>
    <name type="common">Yeast</name>
    <name type="synonym">Tetrapisispora blattae</name>
    <dbReference type="NCBI Taxonomy" id="1071380"/>
    <lineage>
        <taxon>Eukaryota</taxon>
        <taxon>Fungi</taxon>
        <taxon>Dikarya</taxon>
        <taxon>Ascomycota</taxon>
        <taxon>Saccharomycotina</taxon>
        <taxon>Saccharomycetes</taxon>
        <taxon>Saccharomycetales</taxon>
        <taxon>Saccharomycetaceae</taxon>
        <taxon>Henningerozyma</taxon>
    </lineage>
</organism>
<dbReference type="eggNOG" id="ENOG502RZP4">
    <property type="taxonomic scope" value="Eukaryota"/>
</dbReference>
<evidence type="ECO:0000313" key="3">
    <source>
        <dbReference type="EMBL" id="CCH58255.1"/>
    </source>
</evidence>
<keyword evidence="2" id="KW-0812">Transmembrane</keyword>
<dbReference type="EMBL" id="HE806316">
    <property type="protein sequence ID" value="CCH58255.1"/>
    <property type="molecule type" value="Genomic_DNA"/>
</dbReference>
<dbReference type="AlphaFoldDB" id="I2GVV3"/>
<reference evidence="3 4" key="1">
    <citation type="journal article" date="2011" name="Proc. Natl. Acad. Sci. U.S.A.">
        <title>Evolutionary erosion of yeast sex chromosomes by mating-type switching accidents.</title>
        <authorList>
            <person name="Gordon J.L."/>
            <person name="Armisen D."/>
            <person name="Proux-Wera E."/>
            <person name="Oheigeartaigh S.S."/>
            <person name="Byrne K.P."/>
            <person name="Wolfe K.H."/>
        </authorList>
    </citation>
    <scope>NUCLEOTIDE SEQUENCE [LARGE SCALE GENOMIC DNA]</scope>
    <source>
        <strain evidence="4">ATCC 34711 / CBS 6284 / DSM 70876 / NBRC 10599 / NRRL Y-10934 / UCD 77-7</strain>
    </source>
</reference>
<keyword evidence="2" id="KW-1133">Transmembrane helix</keyword>
<dbReference type="Proteomes" id="UP000002866">
    <property type="component" value="Chromosome 1"/>
</dbReference>
<name>I2GVV3_HENB6</name>
<accession>I2GVV3</accession>
<feature type="compositionally biased region" description="Polar residues" evidence="1">
    <location>
        <begin position="17"/>
        <end position="44"/>
    </location>
</feature>
<keyword evidence="4" id="KW-1185">Reference proteome</keyword>
<proteinExistence type="predicted"/>
<feature type="region of interest" description="Disordered" evidence="1">
    <location>
        <begin position="1"/>
        <end position="47"/>
    </location>
</feature>
<dbReference type="KEGG" id="tbl:TBLA_0A04610"/>
<dbReference type="Pfam" id="PF13694">
    <property type="entry name" value="Hph"/>
    <property type="match status" value="1"/>
</dbReference>
<dbReference type="HOGENOM" id="CLU_428390_0_0_1"/>
<dbReference type="InterPro" id="IPR025752">
    <property type="entry name" value="HPH_family"/>
</dbReference>
<dbReference type="InParanoid" id="I2GVV3"/>
<gene>
    <name evidence="3" type="primary">TBLA0A04610</name>
    <name evidence="3" type="ORF">TBLA_0A04610</name>
</gene>
<evidence type="ECO:0000313" key="4">
    <source>
        <dbReference type="Proteomes" id="UP000002866"/>
    </source>
</evidence>
<dbReference type="OMA" id="KYEMEHH"/>
<dbReference type="OrthoDB" id="4068598at2759"/>
<dbReference type="GO" id="GO:0005783">
    <property type="term" value="C:endoplasmic reticulum"/>
    <property type="evidence" value="ECO:0007669"/>
    <property type="project" value="InterPro"/>
</dbReference>
<dbReference type="GeneID" id="14493177"/>
<feature type="transmembrane region" description="Helical" evidence="2">
    <location>
        <begin position="617"/>
        <end position="638"/>
    </location>
</feature>